<keyword evidence="2" id="KW-1185">Reference proteome</keyword>
<proteinExistence type="predicted"/>
<evidence type="ECO:0000313" key="2">
    <source>
        <dbReference type="Proteomes" id="UP001310248"/>
    </source>
</evidence>
<evidence type="ECO:0000313" key="1">
    <source>
        <dbReference type="EMBL" id="MEE1676273.1"/>
    </source>
</evidence>
<reference evidence="2" key="1">
    <citation type="submission" date="2023-07" db="EMBL/GenBank/DDBJ databases">
        <title>Draft genome sequence of Agarivorans aestuarii strain ZMCS4, a CAZymes producing bacteria isolated from the marine brown algae Clodostephus spongiosus.</title>
        <authorList>
            <person name="Lorente B."/>
            <person name="Cabral C."/>
            <person name="Frias J."/>
            <person name="Faria J."/>
            <person name="Toubarro D."/>
        </authorList>
    </citation>
    <scope>NUCLEOTIDE SEQUENCE [LARGE SCALE GENOMIC DNA]</scope>
    <source>
        <strain evidence="2">ZMCS4</strain>
    </source>
</reference>
<dbReference type="Proteomes" id="UP001310248">
    <property type="component" value="Unassembled WGS sequence"/>
</dbReference>
<gene>
    <name evidence="1" type="ORF">SNR37_001605</name>
</gene>
<comment type="caution">
    <text evidence="1">The sequence shown here is derived from an EMBL/GenBank/DDBJ whole genome shotgun (WGS) entry which is preliminary data.</text>
</comment>
<dbReference type="RefSeq" id="WP_329776961.1">
    <property type="nucleotide sequence ID" value="NZ_JAYDYW010000019.1"/>
</dbReference>
<name>A0ABU7GA47_9ALTE</name>
<accession>A0ABU7GA47</accession>
<organism evidence="1 2">
    <name type="scientific">Agarivorans aestuarii</name>
    <dbReference type="NCBI Taxonomy" id="1563703"/>
    <lineage>
        <taxon>Bacteria</taxon>
        <taxon>Pseudomonadati</taxon>
        <taxon>Pseudomonadota</taxon>
        <taxon>Gammaproteobacteria</taxon>
        <taxon>Alteromonadales</taxon>
        <taxon>Alteromonadaceae</taxon>
        <taxon>Agarivorans</taxon>
    </lineage>
</organism>
<sequence length="59" mass="6698">MGNIKMNREAAAEREWQNASYPQNEFSGKLSGLPPRLAEYYLLLSWPLQFGLAPAVESR</sequence>
<protein>
    <submittedName>
        <fullName evidence="1">Uncharacterized protein</fullName>
    </submittedName>
</protein>
<dbReference type="EMBL" id="JAYDYW010000019">
    <property type="protein sequence ID" value="MEE1676273.1"/>
    <property type="molecule type" value="Genomic_DNA"/>
</dbReference>